<keyword evidence="6 20" id="KW-0812">Transmembrane</keyword>
<keyword evidence="22" id="KW-1185">Reference proteome</keyword>
<evidence type="ECO:0000256" key="11">
    <source>
        <dbReference type="ARBA" id="ARBA00051814"/>
    </source>
</evidence>
<evidence type="ECO:0000256" key="3">
    <source>
        <dbReference type="ARBA" id="ARBA00022448"/>
    </source>
</evidence>
<dbReference type="Pfam" id="PF13520">
    <property type="entry name" value="AA_permease_2"/>
    <property type="match status" value="1"/>
</dbReference>
<feature type="transmembrane region" description="Helical" evidence="20">
    <location>
        <begin position="241"/>
        <end position="259"/>
    </location>
</feature>
<reference evidence="22" key="1">
    <citation type="journal article" date="2017" name="bioRxiv">
        <title>Comparative analysis of the genomes of Stylophora pistillata and Acropora digitifera provides evidence for extensive differences between species of corals.</title>
        <authorList>
            <person name="Voolstra C.R."/>
            <person name="Li Y."/>
            <person name="Liew Y.J."/>
            <person name="Baumgarten S."/>
            <person name="Zoccola D."/>
            <person name="Flot J.-F."/>
            <person name="Tambutte S."/>
            <person name="Allemand D."/>
            <person name="Aranda M."/>
        </authorList>
    </citation>
    <scope>NUCLEOTIDE SEQUENCE [LARGE SCALE GENOMIC DNA]</scope>
</reference>
<evidence type="ECO:0000256" key="17">
    <source>
        <dbReference type="ARBA" id="ARBA00083296"/>
    </source>
</evidence>
<feature type="transmembrane region" description="Helical" evidence="20">
    <location>
        <begin position="435"/>
        <end position="455"/>
    </location>
</feature>
<evidence type="ECO:0000256" key="12">
    <source>
        <dbReference type="ARBA" id="ARBA00051835"/>
    </source>
</evidence>
<dbReference type="PANTHER" id="PTHR11785">
    <property type="entry name" value="AMINO ACID TRANSPORTER"/>
    <property type="match status" value="1"/>
</dbReference>
<evidence type="ECO:0000256" key="19">
    <source>
        <dbReference type="SAM" id="MobiDB-lite"/>
    </source>
</evidence>
<evidence type="ECO:0000256" key="18">
    <source>
        <dbReference type="ARBA" id="ARBA00093193"/>
    </source>
</evidence>
<evidence type="ECO:0000256" key="14">
    <source>
        <dbReference type="ARBA" id="ARBA00052732"/>
    </source>
</evidence>
<evidence type="ECO:0000256" key="5">
    <source>
        <dbReference type="ARBA" id="ARBA00022553"/>
    </source>
</evidence>
<keyword evidence="4" id="KW-1003">Cell membrane</keyword>
<evidence type="ECO:0000256" key="8">
    <source>
        <dbReference type="ARBA" id="ARBA00023136"/>
    </source>
</evidence>
<keyword evidence="5" id="KW-0597">Phosphoprotein</keyword>
<feature type="transmembrane region" description="Helical" evidence="20">
    <location>
        <begin position="327"/>
        <end position="353"/>
    </location>
</feature>
<evidence type="ECO:0000256" key="15">
    <source>
        <dbReference type="ARBA" id="ARBA00074336"/>
    </source>
</evidence>
<keyword evidence="7 20" id="KW-1133">Transmembrane helix</keyword>
<comment type="catalytic activity">
    <reaction evidence="10">
        <text>L-lysine(out) + L-arginine(in) = L-lysine(in) + L-arginine(out)</text>
        <dbReference type="Rhea" id="RHEA:70827"/>
        <dbReference type="ChEBI" id="CHEBI:32551"/>
        <dbReference type="ChEBI" id="CHEBI:32682"/>
    </reaction>
    <physiologicalReaction direction="left-to-right" evidence="10">
        <dbReference type="Rhea" id="RHEA:70828"/>
    </physiologicalReaction>
</comment>
<gene>
    <name evidence="21" type="primary">SLC7A9</name>
    <name evidence="21" type="ORF">AWC38_SpisGene15521</name>
</gene>
<proteinExistence type="inferred from homology"/>
<evidence type="ECO:0000256" key="20">
    <source>
        <dbReference type="SAM" id="Phobius"/>
    </source>
</evidence>
<dbReference type="GO" id="GO:0016324">
    <property type="term" value="C:apical plasma membrane"/>
    <property type="evidence" value="ECO:0007669"/>
    <property type="project" value="UniProtKB-SubCell"/>
</dbReference>
<evidence type="ECO:0000256" key="4">
    <source>
        <dbReference type="ARBA" id="ARBA00022475"/>
    </source>
</evidence>
<dbReference type="EMBL" id="LSMT01000333">
    <property type="protein sequence ID" value="PFX20053.1"/>
    <property type="molecule type" value="Genomic_DNA"/>
</dbReference>
<keyword evidence="3" id="KW-0813">Transport</keyword>
<evidence type="ECO:0000313" key="22">
    <source>
        <dbReference type="Proteomes" id="UP000225706"/>
    </source>
</evidence>
<dbReference type="PIRSF" id="PIRSF006060">
    <property type="entry name" value="AA_transporter"/>
    <property type="match status" value="1"/>
</dbReference>
<evidence type="ECO:0000256" key="7">
    <source>
        <dbReference type="ARBA" id="ARBA00022989"/>
    </source>
</evidence>
<feature type="transmembrane region" description="Helical" evidence="20">
    <location>
        <begin position="86"/>
        <end position="110"/>
    </location>
</feature>
<feature type="transmembrane region" description="Helical" evidence="20">
    <location>
        <begin position="173"/>
        <end position="191"/>
    </location>
</feature>
<evidence type="ECO:0000256" key="2">
    <source>
        <dbReference type="ARBA" id="ARBA00009523"/>
    </source>
</evidence>
<comment type="catalytic activity">
    <reaction evidence="14">
        <text>L-leucine(out) + L-arginine(in) = L-leucine(in) + L-arginine(out)</text>
        <dbReference type="Rhea" id="RHEA:71059"/>
        <dbReference type="ChEBI" id="CHEBI:32682"/>
        <dbReference type="ChEBI" id="CHEBI:57427"/>
    </reaction>
    <physiologicalReaction direction="left-to-right" evidence="14">
        <dbReference type="Rhea" id="RHEA:71060"/>
    </physiologicalReaction>
</comment>
<feature type="transmembrane region" description="Helical" evidence="20">
    <location>
        <begin position="280"/>
        <end position="307"/>
    </location>
</feature>
<comment type="catalytic activity">
    <reaction evidence="18">
        <text>L-phenylalanine(out) + L-arginine(in) = L-phenylalanine(in) + L-arginine(out)</text>
        <dbReference type="Rhea" id="RHEA:71067"/>
        <dbReference type="ChEBI" id="CHEBI:32682"/>
        <dbReference type="ChEBI" id="CHEBI:58095"/>
    </reaction>
    <physiologicalReaction direction="left-to-right" evidence="18">
        <dbReference type="Rhea" id="RHEA:71068"/>
    </physiologicalReaction>
</comment>
<feature type="region of interest" description="Disordered" evidence="19">
    <location>
        <begin position="1"/>
        <end position="35"/>
    </location>
</feature>
<evidence type="ECO:0000256" key="16">
    <source>
        <dbReference type="ARBA" id="ARBA00079910"/>
    </source>
</evidence>
<evidence type="ECO:0000256" key="1">
    <source>
        <dbReference type="ARBA" id="ARBA00004424"/>
    </source>
</evidence>
<protein>
    <recommendedName>
        <fullName evidence="15">b(0,+)-type amino acid transporter 1</fullName>
    </recommendedName>
    <alternativeName>
        <fullName evidence="16">Glycoprotein-associated amino acid transporter b0,+AT1</fullName>
    </alternativeName>
    <alternativeName>
        <fullName evidence="17">Solute carrier family 7 member 9</fullName>
    </alternativeName>
</protein>
<dbReference type="OrthoDB" id="6019542at2759"/>
<accession>A0A2B4RTC1</accession>
<feature type="transmembrane region" description="Helical" evidence="20">
    <location>
        <begin position="203"/>
        <end position="221"/>
    </location>
</feature>
<evidence type="ECO:0000256" key="9">
    <source>
        <dbReference type="ARBA" id="ARBA00023157"/>
    </source>
</evidence>
<dbReference type="AlphaFoldDB" id="A0A2B4RTC1"/>
<feature type="transmembrane region" description="Helical" evidence="20">
    <location>
        <begin position="131"/>
        <end position="153"/>
    </location>
</feature>
<dbReference type="PANTHER" id="PTHR11785:SF512">
    <property type="entry name" value="SOBREMESA, ISOFORM B"/>
    <property type="match status" value="1"/>
</dbReference>
<feature type="compositionally biased region" description="Polar residues" evidence="19">
    <location>
        <begin position="17"/>
        <end position="31"/>
    </location>
</feature>
<dbReference type="STRING" id="50429.A0A2B4RTC1"/>
<dbReference type="InterPro" id="IPR002293">
    <property type="entry name" value="AA/rel_permease1"/>
</dbReference>
<name>A0A2B4RTC1_STYPI</name>
<keyword evidence="8 20" id="KW-0472">Membrane</keyword>
<dbReference type="Proteomes" id="UP000225706">
    <property type="component" value="Unassembled WGS sequence"/>
</dbReference>
<organism evidence="21 22">
    <name type="scientific">Stylophora pistillata</name>
    <name type="common">Smooth cauliflower coral</name>
    <dbReference type="NCBI Taxonomy" id="50429"/>
    <lineage>
        <taxon>Eukaryota</taxon>
        <taxon>Metazoa</taxon>
        <taxon>Cnidaria</taxon>
        <taxon>Anthozoa</taxon>
        <taxon>Hexacorallia</taxon>
        <taxon>Scleractinia</taxon>
        <taxon>Astrocoeniina</taxon>
        <taxon>Pocilloporidae</taxon>
        <taxon>Stylophora</taxon>
    </lineage>
</organism>
<dbReference type="InterPro" id="IPR050598">
    <property type="entry name" value="AminoAcid_Transporter"/>
</dbReference>
<comment type="catalytic activity">
    <reaction evidence="12">
        <text>L-histidine(out) + L-arginine(in) = L-histidine(in) + L-arginine(out)</text>
        <dbReference type="Rhea" id="RHEA:71063"/>
        <dbReference type="ChEBI" id="CHEBI:32682"/>
        <dbReference type="ChEBI" id="CHEBI:57595"/>
    </reaction>
    <physiologicalReaction direction="left-to-right" evidence="12">
        <dbReference type="Rhea" id="RHEA:71064"/>
    </physiologicalReaction>
</comment>
<evidence type="ECO:0000313" key="21">
    <source>
        <dbReference type="EMBL" id="PFX20053.1"/>
    </source>
</evidence>
<comment type="catalytic activity">
    <reaction evidence="11">
        <text>L-cystine(out) + L-arginine(in) = L-cystine(in) + L-arginine(out)</text>
        <dbReference type="Rhea" id="RHEA:71075"/>
        <dbReference type="ChEBI" id="CHEBI:32682"/>
        <dbReference type="ChEBI" id="CHEBI:35491"/>
    </reaction>
    <physiologicalReaction direction="left-to-right" evidence="11">
        <dbReference type="Rhea" id="RHEA:71076"/>
    </physiologicalReaction>
</comment>
<comment type="subcellular location">
    <subcellularLocation>
        <location evidence="1">Apical cell membrane</location>
        <topology evidence="1">Multi-pass membrane protein</topology>
    </subcellularLocation>
</comment>
<comment type="catalytic activity">
    <reaction evidence="13">
        <text>L-cysteine(out) + L-arginine(in) = L-cysteine(in) + L-arginine(out)</text>
        <dbReference type="Rhea" id="RHEA:71071"/>
        <dbReference type="ChEBI" id="CHEBI:32682"/>
        <dbReference type="ChEBI" id="CHEBI:35235"/>
    </reaction>
    <physiologicalReaction direction="left-to-right" evidence="13">
        <dbReference type="Rhea" id="RHEA:71072"/>
    </physiologicalReaction>
</comment>
<dbReference type="FunFam" id="1.20.1740.10:FF:000015">
    <property type="entry name" value="B(0,+)-type amino acid transporter 1"/>
    <property type="match status" value="1"/>
</dbReference>
<evidence type="ECO:0000256" key="6">
    <source>
        <dbReference type="ARBA" id="ARBA00022692"/>
    </source>
</evidence>
<feature type="transmembrane region" description="Helical" evidence="20">
    <location>
        <begin position="403"/>
        <end position="423"/>
    </location>
</feature>
<comment type="caution">
    <text evidence="21">The sequence shown here is derived from an EMBL/GenBank/DDBJ whole genome shotgun (WGS) entry which is preliminary data.</text>
</comment>
<evidence type="ECO:0000256" key="13">
    <source>
        <dbReference type="ARBA" id="ARBA00052179"/>
    </source>
</evidence>
<feature type="transmembrane region" description="Helical" evidence="20">
    <location>
        <begin position="461"/>
        <end position="481"/>
    </location>
</feature>
<comment type="similarity">
    <text evidence="2">Belongs to the amino acid-polyamine-organocation (APC) superfamily.</text>
</comment>
<feature type="transmembrane region" description="Helical" evidence="20">
    <location>
        <begin position="373"/>
        <end position="391"/>
    </location>
</feature>
<feature type="transmembrane region" description="Helical" evidence="20">
    <location>
        <begin position="56"/>
        <end position="74"/>
    </location>
</feature>
<evidence type="ECO:0000256" key="10">
    <source>
        <dbReference type="ARBA" id="ARBA00051323"/>
    </source>
</evidence>
<sequence>MPPVPVVNSDIGEKLANESTSSESLDQSNSLDKTREPFLEEEKGEQRVVLKKNVSLINGVGLIVGTVIGSGIFVSPTSILEETNSIGAALLIWLGCGLIALFGSLCYAELGTCIKKSGGEYSYLMEAFGKIPAYLFAWTSVLIIRPASGAIIALTFAEYVSKPFYPDCEPPAYLMKLLACSCLVILLVINCWSVKWAVRIQDIFTYAKLLCIIMITVIGFVELGKGKTESFKNSFEGSTSNIGKIGMAFYLGLWAYDGWNNLNYCTEEMKHPEKDMPRAIIIGISLTTVCYLLVNVAYITVLGASGILASSAVAVSIGDRYLGPVSWIIPVFVACSTFGAVNGLLFTSGRLVFVAARDGLMPPLLAMIHVKRFTPLPSLFFTTLISVIMLIPEASSFTSLVDFFSFAAWLFYGGTFAALLWLRYKRPDLNRPYKIFTLVPILMLLASVYLVVAPITTDPWGSLIALAVVVAGLPFYVLFIGTDYAPKFILNSAESFTAWCQRVGNLAFEDPDTLPVEV</sequence>
<dbReference type="Gene3D" id="1.20.1740.10">
    <property type="entry name" value="Amino acid/polyamine transporter I"/>
    <property type="match status" value="1"/>
</dbReference>
<dbReference type="GO" id="GO:0015179">
    <property type="term" value="F:L-amino acid transmembrane transporter activity"/>
    <property type="evidence" value="ECO:0007669"/>
    <property type="project" value="TreeGrafter"/>
</dbReference>
<keyword evidence="9" id="KW-1015">Disulfide bond</keyword>